<reference evidence="3" key="1">
    <citation type="journal article" date="2019" name="Int. J. Syst. Evol. Microbiol.">
        <title>The Global Catalogue of Microorganisms (GCM) 10K type strain sequencing project: providing services to taxonomists for standard genome sequencing and annotation.</title>
        <authorList>
            <consortium name="The Broad Institute Genomics Platform"/>
            <consortium name="The Broad Institute Genome Sequencing Center for Infectious Disease"/>
            <person name="Wu L."/>
            <person name="Ma J."/>
        </authorList>
    </citation>
    <scope>NUCLEOTIDE SEQUENCE [LARGE SCALE GENOMIC DNA]</scope>
    <source>
        <strain evidence="3">JCM 16601</strain>
    </source>
</reference>
<proteinExistence type="predicted"/>
<dbReference type="InterPro" id="IPR055407">
    <property type="entry name" value="TraM_C"/>
</dbReference>
<comment type="caution">
    <text evidence="2">The sequence shown here is derived from an EMBL/GenBank/DDBJ whole genome shotgun (WGS) entry which is preliminary data.</text>
</comment>
<evidence type="ECO:0000259" key="1">
    <source>
        <dbReference type="Pfam" id="PF12508"/>
    </source>
</evidence>
<dbReference type="EMBL" id="BAAAZC010000019">
    <property type="protein sequence ID" value="GAA3976559.1"/>
    <property type="molecule type" value="Genomic_DNA"/>
</dbReference>
<accession>A0ABP7Q4V8</accession>
<organism evidence="2 3">
    <name type="scientific">Mucilaginibacter dorajii</name>
    <dbReference type="NCBI Taxonomy" id="692994"/>
    <lineage>
        <taxon>Bacteria</taxon>
        <taxon>Pseudomonadati</taxon>
        <taxon>Bacteroidota</taxon>
        <taxon>Sphingobacteriia</taxon>
        <taxon>Sphingobacteriales</taxon>
        <taxon>Sphingobacteriaceae</taxon>
        <taxon>Mucilaginibacter</taxon>
    </lineage>
</organism>
<name>A0ABP7Q4V8_9SPHI</name>
<gene>
    <name evidence="2" type="ORF">GCM10022210_29150</name>
</gene>
<evidence type="ECO:0000313" key="2">
    <source>
        <dbReference type="EMBL" id="GAA3976559.1"/>
    </source>
</evidence>
<feature type="domain" description="Conjugative transposon TraM C-terminal" evidence="1">
    <location>
        <begin position="199"/>
        <end position="343"/>
    </location>
</feature>
<sequence length="351" mass="37470">MTKTKMDKRKMLLMLPFLILPFLALAFYALGGGQQVVAVQGTADKGINTALPDAQFKKDAPADKMGIYELTKKDSTHADANSIAAVAGRLGFDQADDPQTKAINEKLAAINKQVNTPVNAPKSYPEVSRGITDDAPVSKDVAKLEKLMKTMQESGKGDDPEMAQLNTLMDKIMAVQNPGQVKQQVLKPGAVTDSVFKAIPAVIDGNQKATEGSVVKLRLLDTITINGQLVPKGYNIFGLAKFSNQRLNLEIRNIRLGTSIIPVSLTVFDQTDAMIGINAPEAMLSDAASTGGADAISSIGLGFDQSLTTQLAGAGLDAAKGLLTKKLKRIKQPLKSGYPLLLRDNTVKTNH</sequence>
<dbReference type="Proteomes" id="UP001500742">
    <property type="component" value="Unassembled WGS sequence"/>
</dbReference>
<protein>
    <recommendedName>
        <fullName evidence="1">Conjugative transposon TraM C-terminal domain-containing protein</fullName>
    </recommendedName>
</protein>
<dbReference type="RefSeq" id="WP_259087286.1">
    <property type="nucleotide sequence ID" value="NZ_BAAAZC010000019.1"/>
</dbReference>
<dbReference type="Pfam" id="PF12508">
    <property type="entry name" value="Transposon_TraM"/>
    <property type="match status" value="1"/>
</dbReference>
<keyword evidence="3" id="KW-1185">Reference proteome</keyword>
<evidence type="ECO:0000313" key="3">
    <source>
        <dbReference type="Proteomes" id="UP001500742"/>
    </source>
</evidence>